<protein>
    <recommendedName>
        <fullName evidence="7">P-type Zn(2+) transporter</fullName>
        <ecNumber evidence="7">7.2.2.12</ecNumber>
    </recommendedName>
</protein>
<dbReference type="InterPro" id="IPR023299">
    <property type="entry name" value="ATPase_P-typ_cyto_dom_N"/>
</dbReference>
<dbReference type="NCBIfam" id="TIGR01525">
    <property type="entry name" value="ATPase-IB_hvy"/>
    <property type="match status" value="1"/>
</dbReference>
<dbReference type="SUPFAM" id="SSF56784">
    <property type="entry name" value="HAD-like"/>
    <property type="match status" value="1"/>
</dbReference>
<evidence type="ECO:0000256" key="5">
    <source>
        <dbReference type="ARBA" id="ARBA00022989"/>
    </source>
</evidence>
<dbReference type="InterPro" id="IPR008250">
    <property type="entry name" value="ATPase_P-typ_transduc_dom_A_sf"/>
</dbReference>
<dbReference type="NCBIfam" id="TIGR01494">
    <property type="entry name" value="ATPase_P-type"/>
    <property type="match status" value="1"/>
</dbReference>
<evidence type="ECO:0000256" key="9">
    <source>
        <dbReference type="RuleBase" id="RU362081"/>
    </source>
</evidence>
<dbReference type="InterPro" id="IPR044492">
    <property type="entry name" value="P_typ_ATPase_HD_dom"/>
</dbReference>
<dbReference type="SFLD" id="SFLDS00003">
    <property type="entry name" value="Haloacid_Dehalogenase"/>
    <property type="match status" value="1"/>
</dbReference>
<evidence type="ECO:0000313" key="12">
    <source>
        <dbReference type="Proteomes" id="UP000635853"/>
    </source>
</evidence>
<dbReference type="InterPro" id="IPR027256">
    <property type="entry name" value="P-typ_ATPase_IB"/>
</dbReference>
<keyword evidence="6" id="KW-0472">Membrane</keyword>
<dbReference type="InterPro" id="IPR001757">
    <property type="entry name" value="P_typ_ATPase"/>
</dbReference>
<evidence type="ECO:0000256" key="1">
    <source>
        <dbReference type="ARBA" id="ARBA00004370"/>
    </source>
</evidence>
<dbReference type="Pfam" id="PF00702">
    <property type="entry name" value="Hydrolase"/>
    <property type="match status" value="1"/>
</dbReference>
<dbReference type="PANTHER" id="PTHR48085:SF5">
    <property type="entry name" value="CADMIUM_ZINC-TRANSPORTING ATPASE HMA4-RELATED"/>
    <property type="match status" value="1"/>
</dbReference>
<dbReference type="SFLD" id="SFLDF00027">
    <property type="entry name" value="p-type_atpase"/>
    <property type="match status" value="1"/>
</dbReference>
<dbReference type="RefSeq" id="WP_075787720.1">
    <property type="nucleotide sequence ID" value="NZ_JAESIL010000020.1"/>
</dbReference>
<evidence type="ECO:0000256" key="4">
    <source>
        <dbReference type="ARBA" id="ARBA00022967"/>
    </source>
</evidence>
<dbReference type="InterPro" id="IPR051014">
    <property type="entry name" value="Cation_Transport_ATPase_IB"/>
</dbReference>
<gene>
    <name evidence="11" type="ORF">JMJ92_06615</name>
</gene>
<keyword evidence="9" id="KW-0547">Nucleotide-binding</keyword>
<comment type="subcellular location">
    <subcellularLocation>
        <location evidence="9">Cell membrane</location>
    </subcellularLocation>
    <subcellularLocation>
        <location evidence="1">Membrane</location>
    </subcellularLocation>
</comment>
<dbReference type="Gene3D" id="2.70.150.10">
    <property type="entry name" value="Calcium-transporting ATPase, cytoplasmic transduction domain A"/>
    <property type="match status" value="1"/>
</dbReference>
<evidence type="ECO:0000256" key="8">
    <source>
        <dbReference type="ARBA" id="ARBA00047308"/>
    </source>
</evidence>
<evidence type="ECO:0000259" key="10">
    <source>
        <dbReference type="Pfam" id="PF00122"/>
    </source>
</evidence>
<evidence type="ECO:0000256" key="2">
    <source>
        <dbReference type="ARBA" id="ARBA00006024"/>
    </source>
</evidence>
<evidence type="ECO:0000256" key="6">
    <source>
        <dbReference type="ARBA" id="ARBA00023136"/>
    </source>
</evidence>
<dbReference type="PROSITE" id="PS00154">
    <property type="entry name" value="ATPASE_E1_E2"/>
    <property type="match status" value="1"/>
</dbReference>
<keyword evidence="9" id="KW-0067">ATP-binding</keyword>
<keyword evidence="9" id="KW-1003">Cell membrane</keyword>
<dbReference type="Proteomes" id="UP000635853">
    <property type="component" value="Unassembled WGS sequence"/>
</dbReference>
<dbReference type="SUPFAM" id="SSF81653">
    <property type="entry name" value="Calcium ATPase, transduction domain A"/>
    <property type="match status" value="1"/>
</dbReference>
<dbReference type="InterPro" id="IPR018303">
    <property type="entry name" value="ATPase_P-typ_P_site"/>
</dbReference>
<comment type="caution">
    <text evidence="11">The sequence shown here is derived from an EMBL/GenBank/DDBJ whole genome shotgun (WGS) entry which is preliminary data.</text>
</comment>
<dbReference type="EC" id="7.2.2.12" evidence="7"/>
<feature type="domain" description="P-type ATPase A" evidence="10">
    <location>
        <begin position="208"/>
        <end position="305"/>
    </location>
</feature>
<dbReference type="Gene3D" id="3.40.50.1000">
    <property type="entry name" value="HAD superfamily/HAD-like"/>
    <property type="match status" value="1"/>
</dbReference>
<reference evidence="12" key="1">
    <citation type="submission" date="2021-01" db="EMBL/GenBank/DDBJ databases">
        <title>Draft genomes of Rhodovulum sulfidophilum.</title>
        <authorList>
            <person name="Guzman M.S."/>
        </authorList>
    </citation>
    <scope>NUCLEOTIDE SEQUENCE [LARGE SCALE GENOMIC DNA]</scope>
    <source>
        <strain evidence="12">AB19</strain>
    </source>
</reference>
<dbReference type="PANTHER" id="PTHR48085">
    <property type="entry name" value="CADMIUM/ZINC-TRANSPORTING ATPASE HMA2-RELATED"/>
    <property type="match status" value="1"/>
</dbReference>
<evidence type="ECO:0000313" key="11">
    <source>
        <dbReference type="EMBL" id="MBL3577831.1"/>
    </source>
</evidence>
<sequence length="713" mass="75773">MSFDQSAAADLTLTLSDAGVRIVHEIPGRLRARIAVLGLASLDTNHLAAQFRTIPGVRTVRINADAISVAITHDGTVATRARILSRLSGLRREQLRFRHPDEAAEPSFLPTAGRIALIAGYRLLPRSLVRAIVLAAISPRVLRGLRSLLTEGVTVELLDALAVSLGALRGQFRTAVTTDLMMGLGEYLEETTIRHSSSLLLDLLVPNPETAWIESEGGAVEVPFARVRQGDLVVVNAGEMVPVDGIVRGGSALVNQASITGESVPVSREPGDSIIAGSLIESGNVRIEARKVGDETTTAQIAQLIRESLEQRSDTERLAEKHADRQVYMTLGLGAAALLATRDLRRLSSVFLVDYACPIKLSAPVAVRATMSETVARGILIKGGPSIEKLAEADTFVFDKTGTLTRGTLSVTEVQSLAPEDWPQLRLLALAGSLEEHSQHPIARAVVDAANLQGWRHLPHGDVIFDVGYGLRASVEGNDVLIGSRHFLEGVEGVDFDGHSATVERMVAEGKMLLYIAVAGKPVGLIGLRDELRPDAHETVRRLRGAGVRSMVMLSGDRSVRAEAFGRELGFDEIHAELRPEDKLRILRDLQAAGRKVAFIGDGANDAPALAAADVGISMSQGADIARAAADVTLMDDRIGAVADAREACDQAMRIISSNNAAALGINSALFVAASAGLLAPVVAAMMHNGSTVALLVSAIYRSGLNPPAVHRT</sequence>
<organism evidence="11 12">
    <name type="scientific">Rhodovulum visakhapatnamense</name>
    <dbReference type="NCBI Taxonomy" id="364297"/>
    <lineage>
        <taxon>Bacteria</taxon>
        <taxon>Pseudomonadati</taxon>
        <taxon>Pseudomonadota</taxon>
        <taxon>Alphaproteobacteria</taxon>
        <taxon>Rhodobacterales</taxon>
        <taxon>Paracoccaceae</taxon>
        <taxon>Rhodovulum</taxon>
    </lineage>
</organism>
<keyword evidence="4" id="KW-1278">Translocase</keyword>
<dbReference type="InterPro" id="IPR036412">
    <property type="entry name" value="HAD-like_sf"/>
</dbReference>
<comment type="similarity">
    <text evidence="2 9">Belongs to the cation transport ATPase (P-type) (TC 3.A.3) family. Type IB subfamily.</text>
</comment>
<keyword evidence="3" id="KW-0812">Transmembrane</keyword>
<dbReference type="Gene3D" id="3.40.1110.10">
    <property type="entry name" value="Calcium-transporting ATPase, cytoplasmic domain N"/>
    <property type="match status" value="1"/>
</dbReference>
<comment type="catalytic activity">
    <reaction evidence="8">
        <text>Zn(2+)(in) + ATP + H2O = Zn(2+)(out) + ADP + phosphate + H(+)</text>
        <dbReference type="Rhea" id="RHEA:20621"/>
        <dbReference type="ChEBI" id="CHEBI:15377"/>
        <dbReference type="ChEBI" id="CHEBI:15378"/>
        <dbReference type="ChEBI" id="CHEBI:29105"/>
        <dbReference type="ChEBI" id="CHEBI:30616"/>
        <dbReference type="ChEBI" id="CHEBI:43474"/>
        <dbReference type="ChEBI" id="CHEBI:456216"/>
        <dbReference type="EC" id="7.2.2.12"/>
    </reaction>
</comment>
<keyword evidence="5" id="KW-1133">Transmembrane helix</keyword>
<keyword evidence="12" id="KW-1185">Reference proteome</keyword>
<evidence type="ECO:0000256" key="3">
    <source>
        <dbReference type="ARBA" id="ARBA00022692"/>
    </source>
</evidence>
<dbReference type="InterPro" id="IPR059000">
    <property type="entry name" value="ATPase_P-type_domA"/>
</dbReference>
<dbReference type="PRINTS" id="PR00119">
    <property type="entry name" value="CATATPASE"/>
</dbReference>
<evidence type="ECO:0000256" key="7">
    <source>
        <dbReference type="ARBA" id="ARBA00039097"/>
    </source>
</evidence>
<name>A0ABS1RGG9_9RHOB</name>
<dbReference type="SFLD" id="SFLDG00002">
    <property type="entry name" value="C1.7:_P-type_atpase_like"/>
    <property type="match status" value="1"/>
</dbReference>
<accession>A0ABS1RGG9</accession>
<dbReference type="InterPro" id="IPR023214">
    <property type="entry name" value="HAD_sf"/>
</dbReference>
<proteinExistence type="inferred from homology"/>
<keyword evidence="9" id="KW-0479">Metal-binding</keyword>
<dbReference type="EMBL" id="JAESIL010000020">
    <property type="protein sequence ID" value="MBL3577831.1"/>
    <property type="molecule type" value="Genomic_DNA"/>
</dbReference>
<dbReference type="Pfam" id="PF00122">
    <property type="entry name" value="E1-E2_ATPase"/>
    <property type="match status" value="1"/>
</dbReference>
<dbReference type="PROSITE" id="PS01229">
    <property type="entry name" value="COF_2"/>
    <property type="match status" value="1"/>
</dbReference>